<dbReference type="STRING" id="28234.SAMN04488588_1147"/>
<protein>
    <submittedName>
        <fullName evidence="1">Uncharacterized protein</fullName>
    </submittedName>
</protein>
<gene>
    <name evidence="1" type="ORF">SAMN04488588_1147</name>
</gene>
<keyword evidence="2" id="KW-1185">Reference proteome</keyword>
<dbReference type="AlphaFoldDB" id="A0A1G6LUA0"/>
<dbReference type="RefSeq" id="WP_091403534.1">
    <property type="nucleotide sequence ID" value="NZ_FMYV01000004.1"/>
</dbReference>
<dbReference type="EMBL" id="FMYV01000004">
    <property type="protein sequence ID" value="SDC46781.1"/>
    <property type="molecule type" value="Genomic_DNA"/>
</dbReference>
<dbReference type="Proteomes" id="UP000199322">
    <property type="component" value="Unassembled WGS sequence"/>
</dbReference>
<evidence type="ECO:0000313" key="1">
    <source>
        <dbReference type="EMBL" id="SDC46781.1"/>
    </source>
</evidence>
<sequence length="234" mass="26628">MKKIIFIGLVVVLLLLLLSCTTQKNFENSKIKSIETIEENTGVRLKIIFDSDYPVPTDDVKMLIRKNGWTKTFIGNANSDNTEYTFEATNINPGTQFNRKIFIEDKIIYGDSLGEFETKVTSDSTPPIIVENNYSLEETGDMASPLTLEIDEKPSGVKEALIKLTRIDEYGKFEEPRTIYLENELMTFEWSTNKSMSYFLTDPTPPSTWNYYIKIIDNSGNTTITDIGTLTHTN</sequence>
<dbReference type="PROSITE" id="PS51257">
    <property type="entry name" value="PROKAR_LIPOPROTEIN"/>
    <property type="match status" value="1"/>
</dbReference>
<accession>A0A1G6LUA0</accession>
<evidence type="ECO:0000313" key="2">
    <source>
        <dbReference type="Proteomes" id="UP000199322"/>
    </source>
</evidence>
<organism evidence="1 2">
    <name type="scientific">Geotoga petraea</name>
    <dbReference type="NCBI Taxonomy" id="28234"/>
    <lineage>
        <taxon>Bacteria</taxon>
        <taxon>Thermotogati</taxon>
        <taxon>Thermotogota</taxon>
        <taxon>Thermotogae</taxon>
        <taxon>Petrotogales</taxon>
        <taxon>Petrotogaceae</taxon>
        <taxon>Geotoga</taxon>
    </lineage>
</organism>
<reference evidence="1 2" key="1">
    <citation type="submission" date="2016-10" db="EMBL/GenBank/DDBJ databases">
        <authorList>
            <person name="de Groot N.N."/>
        </authorList>
    </citation>
    <scope>NUCLEOTIDE SEQUENCE [LARGE SCALE GENOMIC DNA]</scope>
    <source>
        <strain evidence="1 2">WG14</strain>
    </source>
</reference>
<name>A0A1G6LUA0_9BACT</name>
<proteinExistence type="predicted"/>